<comment type="catalytic activity">
    <reaction evidence="12">
        <text>L-lysyl-L-alpha-amino acid(out) = L-lysyl-L-alpha-amino acid(in)</text>
        <dbReference type="Rhea" id="RHEA:79387"/>
        <dbReference type="ChEBI" id="CHEBI:229965"/>
    </reaction>
</comment>
<keyword evidence="7" id="KW-0458">Lysosome</keyword>
<reference evidence="28 29" key="1">
    <citation type="submission" date="2017-03" db="EMBL/GenBank/DDBJ databases">
        <title>An alternative strategy for trypanosome survival in the mammalian bloodstream revealed through genome and transcriptome analysis of the ubiquitous bovine parasite Trypanosoma (Megatrypanum) theileri.</title>
        <authorList>
            <person name="Kelly S."/>
            <person name="Ivens A."/>
            <person name="Mott A."/>
            <person name="O'Neill E."/>
            <person name="Emms D."/>
            <person name="Macleod O."/>
            <person name="Voorheis P."/>
            <person name="Matthews J."/>
            <person name="Matthews K."/>
            <person name="Carrington M."/>
        </authorList>
    </citation>
    <scope>NUCLEOTIDE SEQUENCE [LARGE SCALE GENOMIC DNA]</scope>
    <source>
        <strain evidence="28">Edinburgh</strain>
    </source>
</reference>
<comment type="catalytic activity">
    <reaction evidence="14">
        <text>L-aspartyl-L-lysine(out) = L-aspartyl-L-lysine(in)</text>
        <dbReference type="Rhea" id="RHEA:79411"/>
        <dbReference type="ChEBI" id="CHEBI:229953"/>
    </reaction>
</comment>
<evidence type="ECO:0000256" key="11">
    <source>
        <dbReference type="ARBA" id="ARBA00044884"/>
    </source>
</evidence>
<dbReference type="InterPro" id="IPR020846">
    <property type="entry name" value="MFS_dom"/>
</dbReference>
<evidence type="ECO:0000256" key="19">
    <source>
        <dbReference type="ARBA" id="ARBA00044919"/>
    </source>
</evidence>
<dbReference type="GO" id="GO:0005765">
    <property type="term" value="C:lysosomal membrane"/>
    <property type="evidence" value="ECO:0007669"/>
    <property type="project" value="UniProtKB-SubCell"/>
</dbReference>
<comment type="catalytic activity">
    <reaction evidence="11">
        <text>L-alpha-aminoacyl-L-histidine(out) = L-alpha-aminoacyl-L-histidine(in)</text>
        <dbReference type="Rhea" id="RHEA:79375"/>
        <dbReference type="ChEBI" id="CHEBI:229967"/>
    </reaction>
</comment>
<gene>
    <name evidence="28" type="ORF">TM35_000162810</name>
</gene>
<evidence type="ECO:0000256" key="18">
    <source>
        <dbReference type="ARBA" id="ARBA00044912"/>
    </source>
</evidence>
<feature type="transmembrane region" description="Helical" evidence="26">
    <location>
        <begin position="295"/>
        <end position="315"/>
    </location>
</feature>
<proteinExistence type="inferred from homology"/>
<dbReference type="PROSITE" id="PS50850">
    <property type="entry name" value="MFS"/>
    <property type="match status" value="1"/>
</dbReference>
<evidence type="ECO:0000256" key="14">
    <source>
        <dbReference type="ARBA" id="ARBA00044898"/>
    </source>
</evidence>
<dbReference type="Gene3D" id="1.20.1250.20">
    <property type="entry name" value="MFS general substrate transporter like domains"/>
    <property type="match status" value="2"/>
</dbReference>
<comment type="similarity">
    <text evidence="2">Belongs to the major facilitator superfamily.</text>
</comment>
<dbReference type="STRING" id="67003.A0A1X0NVY8"/>
<feature type="region of interest" description="Disordered" evidence="25">
    <location>
        <begin position="411"/>
        <end position="438"/>
    </location>
</feature>
<feature type="transmembrane region" description="Helical" evidence="26">
    <location>
        <begin position="322"/>
        <end position="341"/>
    </location>
</feature>
<keyword evidence="5 26" id="KW-1133">Transmembrane helix</keyword>
<dbReference type="Proteomes" id="UP000192257">
    <property type="component" value="Unassembled WGS sequence"/>
</dbReference>
<evidence type="ECO:0000259" key="27">
    <source>
        <dbReference type="PROSITE" id="PS50850"/>
    </source>
</evidence>
<comment type="catalytic activity">
    <reaction evidence="15">
        <text>L-arginyl-L-alpha-amino acid(out) = L-arginyl-L-alpha-amino acid(in)</text>
        <dbReference type="Rhea" id="RHEA:79371"/>
        <dbReference type="ChEBI" id="CHEBI:84315"/>
    </reaction>
</comment>
<evidence type="ECO:0000256" key="5">
    <source>
        <dbReference type="ARBA" id="ARBA00022989"/>
    </source>
</evidence>
<evidence type="ECO:0000256" key="23">
    <source>
        <dbReference type="ARBA" id="ARBA00045709"/>
    </source>
</evidence>
<evidence type="ECO:0000256" key="9">
    <source>
        <dbReference type="ARBA" id="ARBA00044878"/>
    </source>
</evidence>
<comment type="catalytic activity">
    <reaction evidence="20">
        <text>L-lysyl-glycine(out) = L-lysyl-glycine(in)</text>
        <dbReference type="Rhea" id="RHEA:79407"/>
        <dbReference type="ChEBI" id="CHEBI:191202"/>
    </reaction>
</comment>
<dbReference type="InterPro" id="IPR036259">
    <property type="entry name" value="MFS_trans_sf"/>
</dbReference>
<feature type="compositionally biased region" description="Low complexity" evidence="25">
    <location>
        <begin position="415"/>
        <end position="434"/>
    </location>
</feature>
<comment type="subunit">
    <text evidence="24">Homodimer. Interacts with lysosomal protein GLMP (via lumenal domain); the interaction starts while both proteins are still in the endoplasmic reticulum and is required for stabilization of MFSD1 in lysosomes but has no direct effect on its targeting to lysosomes or transporter activity.</text>
</comment>
<evidence type="ECO:0000256" key="7">
    <source>
        <dbReference type="ARBA" id="ARBA00023228"/>
    </source>
</evidence>
<dbReference type="AlphaFoldDB" id="A0A1X0NVY8"/>
<evidence type="ECO:0000256" key="3">
    <source>
        <dbReference type="ARBA" id="ARBA00022448"/>
    </source>
</evidence>
<dbReference type="VEuPathDB" id="TriTrypDB:TM35_000162810"/>
<keyword evidence="3" id="KW-0813">Transport</keyword>
<feature type="domain" description="Major facilitator superfamily (MFS) profile" evidence="27">
    <location>
        <begin position="29"/>
        <end position="477"/>
    </location>
</feature>
<feature type="transmembrane region" description="Helical" evidence="26">
    <location>
        <begin position="168"/>
        <end position="188"/>
    </location>
</feature>
<evidence type="ECO:0000256" key="17">
    <source>
        <dbReference type="ARBA" id="ARBA00044903"/>
    </source>
</evidence>
<sequence length="516" mass="57347">MTAIRSEDDKIVEEQTILQILKEEIFELRWRVLAVACFLTFGSYYIFDVPGSLGTGGGATIEQRFRKHGKEFTQEMNQMLYSVYSWPNTVLAIFGGLLIDKYLGIRAAMLFFTLLILIGAFLFWLGVHYLNYPLMVAARVIFGLGGESLSVSQSAYVARWFKDGRGMALAFGITISFSRVGSSFNFLFSPKIAQAKDVDTAVLVGVFACGISFLACIVLVFADMYAVRIGYIKPEPREMGGGGAMRLSDALRMPLAFWALTAVCVFCYTAIFPFIGVGRNFFEVKYGYTPDKASSYISAYQFASAAGSPVIGFIVDAVGRNTLWLIVASACFVLLHVLLIVSMIPGIVLMIMMGLFYSFLVSGLWPSIPWAVNENIVGFAYGMMTAVQNAGLAIFPIIVGKILDMYQQNHNNEDNSTSSSHNHFESYSSDSSYNSKDDPSSLPSLKGYQMTELLFIGSASLSLLASIILIIYDLRHEGILTASNRRRKEIQAEKRNDLLQCLPEEERDLLSRQREY</sequence>
<comment type="catalytic activity">
    <reaction evidence="9">
        <text>L-histidyl-glycine(out) = L-histidyl-glycine(in)</text>
        <dbReference type="Rhea" id="RHEA:79395"/>
        <dbReference type="ChEBI" id="CHEBI:229957"/>
    </reaction>
</comment>
<evidence type="ECO:0000256" key="16">
    <source>
        <dbReference type="ARBA" id="ARBA00044900"/>
    </source>
</evidence>
<feature type="transmembrane region" description="Helical" evidence="26">
    <location>
        <begin position="453"/>
        <end position="472"/>
    </location>
</feature>
<evidence type="ECO:0000256" key="22">
    <source>
        <dbReference type="ARBA" id="ARBA00045018"/>
    </source>
</evidence>
<evidence type="ECO:0000256" key="4">
    <source>
        <dbReference type="ARBA" id="ARBA00022692"/>
    </source>
</evidence>
<evidence type="ECO:0000256" key="24">
    <source>
        <dbReference type="ARBA" id="ARBA00046376"/>
    </source>
</evidence>
<evidence type="ECO:0000256" key="8">
    <source>
        <dbReference type="ARBA" id="ARBA00044876"/>
    </source>
</evidence>
<evidence type="ECO:0000256" key="26">
    <source>
        <dbReference type="SAM" id="Phobius"/>
    </source>
</evidence>
<evidence type="ECO:0000256" key="12">
    <source>
        <dbReference type="ARBA" id="ARBA00044891"/>
    </source>
</evidence>
<dbReference type="SUPFAM" id="SSF103473">
    <property type="entry name" value="MFS general substrate transporter"/>
    <property type="match status" value="1"/>
</dbReference>
<dbReference type="PANTHER" id="PTHR23512:SF3">
    <property type="entry name" value="MAJOR FACILITATOR SUPERFAMILY DOMAIN-CONTAINING PROTEIN 1"/>
    <property type="match status" value="1"/>
</dbReference>
<feature type="transmembrane region" description="Helical" evidence="26">
    <location>
        <begin position="111"/>
        <end position="130"/>
    </location>
</feature>
<comment type="catalytic activity">
    <reaction evidence="16">
        <text>L-lysyl-L-lysine(out) = L-lysyl-L-lysine(in)</text>
        <dbReference type="Rhea" id="RHEA:79403"/>
        <dbReference type="ChEBI" id="CHEBI:229956"/>
    </reaction>
</comment>
<organism evidence="28 29">
    <name type="scientific">Trypanosoma theileri</name>
    <dbReference type="NCBI Taxonomy" id="67003"/>
    <lineage>
        <taxon>Eukaryota</taxon>
        <taxon>Discoba</taxon>
        <taxon>Euglenozoa</taxon>
        <taxon>Kinetoplastea</taxon>
        <taxon>Metakinetoplastina</taxon>
        <taxon>Trypanosomatida</taxon>
        <taxon>Trypanosomatidae</taxon>
        <taxon>Trypanosoma</taxon>
    </lineage>
</organism>
<comment type="function">
    <text evidence="23">Lysosomal dipeptide uniporter that selectively exports lysine, arginine or histidine-containing dipeptides with a net positive charge from the lysosome lumen into the cytosol. Could play a role in a specific type of protein O-glycosylation indirectly regulating macrophages migration and tissue invasion. Also essential for liver homeostasis.</text>
</comment>
<dbReference type="RefSeq" id="XP_028882709.1">
    <property type="nucleotide sequence ID" value="XM_029026153.1"/>
</dbReference>
<evidence type="ECO:0000256" key="21">
    <source>
        <dbReference type="ARBA" id="ARBA00044985"/>
    </source>
</evidence>
<evidence type="ECO:0000256" key="20">
    <source>
        <dbReference type="ARBA" id="ARBA00044924"/>
    </source>
</evidence>
<feature type="transmembrane region" description="Helical" evidence="26">
    <location>
        <begin position="377"/>
        <end position="399"/>
    </location>
</feature>
<comment type="catalytic activity">
    <reaction evidence="18">
        <text>L-histidyl-L-alpha-amino acid(out) = L-histidyl-L-alpha-amino acid(in)</text>
        <dbReference type="Rhea" id="RHEA:79379"/>
        <dbReference type="ChEBI" id="CHEBI:229964"/>
    </reaction>
</comment>
<protein>
    <recommendedName>
        <fullName evidence="21">Lysosomal dipeptide transporter MFSD1</fullName>
    </recommendedName>
    <alternativeName>
        <fullName evidence="22">Major facilitator superfamily domain-containing protein 1</fullName>
    </alternativeName>
</protein>
<dbReference type="Pfam" id="PF07690">
    <property type="entry name" value="MFS_1"/>
    <property type="match status" value="1"/>
</dbReference>
<comment type="subcellular location">
    <subcellularLocation>
        <location evidence="1">Lysosome membrane</location>
        <topology evidence="1">Multi-pass membrane protein</topology>
    </subcellularLocation>
</comment>
<comment type="catalytic activity">
    <reaction evidence="13">
        <text>L-alpha-aminoacyl-L-lysine(out) = L-alpha-aminoacyl-L-lysine(in)</text>
        <dbReference type="Rhea" id="RHEA:79383"/>
        <dbReference type="ChEBI" id="CHEBI:229966"/>
    </reaction>
</comment>
<dbReference type="EMBL" id="NBCO01000016">
    <property type="protein sequence ID" value="ORC88643.1"/>
    <property type="molecule type" value="Genomic_DNA"/>
</dbReference>
<evidence type="ECO:0000313" key="29">
    <source>
        <dbReference type="Proteomes" id="UP000192257"/>
    </source>
</evidence>
<dbReference type="OrthoDB" id="424834at2759"/>
<comment type="catalytic activity">
    <reaction evidence="8">
        <text>L-lysyl-L-alanine(out) = L-lysyl-L-alanine(in)</text>
        <dbReference type="Rhea" id="RHEA:79399"/>
        <dbReference type="ChEBI" id="CHEBI:229954"/>
    </reaction>
</comment>
<comment type="catalytic activity">
    <reaction evidence="17">
        <text>L-arginyl-glycine(out) = L-arginyl-glycine(in)</text>
        <dbReference type="Rhea" id="RHEA:79391"/>
        <dbReference type="ChEBI" id="CHEBI:229955"/>
    </reaction>
</comment>
<dbReference type="GO" id="GO:0022857">
    <property type="term" value="F:transmembrane transporter activity"/>
    <property type="evidence" value="ECO:0007669"/>
    <property type="project" value="InterPro"/>
</dbReference>
<evidence type="ECO:0000256" key="25">
    <source>
        <dbReference type="SAM" id="MobiDB-lite"/>
    </source>
</evidence>
<feature type="transmembrane region" description="Helical" evidence="26">
    <location>
        <begin position="347"/>
        <end position="365"/>
    </location>
</feature>
<feature type="transmembrane region" description="Helical" evidence="26">
    <location>
        <begin position="79"/>
        <end position="99"/>
    </location>
</feature>
<evidence type="ECO:0000256" key="6">
    <source>
        <dbReference type="ARBA" id="ARBA00023136"/>
    </source>
</evidence>
<name>A0A1X0NVY8_9TRYP</name>
<evidence type="ECO:0000313" key="28">
    <source>
        <dbReference type="EMBL" id="ORC88643.1"/>
    </source>
</evidence>
<dbReference type="InterPro" id="IPR011701">
    <property type="entry name" value="MFS"/>
</dbReference>
<feature type="transmembrane region" description="Helical" evidence="26">
    <location>
        <begin position="200"/>
        <end position="227"/>
    </location>
</feature>
<evidence type="ECO:0000256" key="1">
    <source>
        <dbReference type="ARBA" id="ARBA00004155"/>
    </source>
</evidence>
<evidence type="ECO:0000256" key="13">
    <source>
        <dbReference type="ARBA" id="ARBA00044893"/>
    </source>
</evidence>
<dbReference type="GeneID" id="39985933"/>
<comment type="caution">
    <text evidence="28">The sequence shown here is derived from an EMBL/GenBank/DDBJ whole genome shotgun (WGS) entry which is preliminary data.</text>
</comment>
<evidence type="ECO:0000256" key="2">
    <source>
        <dbReference type="ARBA" id="ARBA00008335"/>
    </source>
</evidence>
<feature type="transmembrane region" description="Helical" evidence="26">
    <location>
        <begin position="255"/>
        <end position="275"/>
    </location>
</feature>
<keyword evidence="29" id="KW-1185">Reference proteome</keyword>
<keyword evidence="4 26" id="KW-0812">Transmembrane</keyword>
<comment type="catalytic activity">
    <reaction evidence="10">
        <text>L-alpha-aminoacyl-L-arginine(out) = L-alpha-aminoacyl-L-arginine(in)</text>
        <dbReference type="Rhea" id="RHEA:79367"/>
        <dbReference type="ChEBI" id="CHEBI:229968"/>
    </reaction>
</comment>
<dbReference type="CDD" id="cd17340">
    <property type="entry name" value="MFS_MFSD1"/>
    <property type="match status" value="1"/>
</dbReference>
<dbReference type="InterPro" id="IPR052187">
    <property type="entry name" value="MFSD1"/>
</dbReference>
<keyword evidence="6 26" id="KW-0472">Membrane</keyword>
<dbReference type="PANTHER" id="PTHR23512">
    <property type="entry name" value="MAJOR FACILITATOR SUPERFAMILY DOMAIN-CONTAINING PROTEIN 1"/>
    <property type="match status" value="1"/>
</dbReference>
<comment type="catalytic activity">
    <reaction evidence="19">
        <text>L-alanyl-L-lysine(out) = L-alanyl-L-lysine(in)</text>
        <dbReference type="Rhea" id="RHEA:79415"/>
        <dbReference type="ChEBI" id="CHEBI:192470"/>
    </reaction>
</comment>
<accession>A0A1X0NVY8</accession>
<evidence type="ECO:0000256" key="15">
    <source>
        <dbReference type="ARBA" id="ARBA00044899"/>
    </source>
</evidence>
<evidence type="ECO:0000256" key="10">
    <source>
        <dbReference type="ARBA" id="ARBA00044881"/>
    </source>
</evidence>